<organism evidence="1 2">
    <name type="scientific">Bythopirellula goksoeyrii</name>
    <dbReference type="NCBI Taxonomy" id="1400387"/>
    <lineage>
        <taxon>Bacteria</taxon>
        <taxon>Pseudomonadati</taxon>
        <taxon>Planctomycetota</taxon>
        <taxon>Planctomycetia</taxon>
        <taxon>Pirellulales</taxon>
        <taxon>Lacipirellulaceae</taxon>
        <taxon>Bythopirellula</taxon>
    </lineage>
</organism>
<name>A0A5B9QIC2_9BACT</name>
<dbReference type="SUPFAM" id="SSF54001">
    <property type="entry name" value="Cysteine proteinases"/>
    <property type="match status" value="1"/>
</dbReference>
<dbReference type="Proteomes" id="UP000323917">
    <property type="component" value="Chromosome"/>
</dbReference>
<dbReference type="KEGG" id="bgok:Pr1d_50860"/>
<gene>
    <name evidence="1" type="ORF">Pr1d_50860</name>
</gene>
<keyword evidence="2" id="KW-1185">Reference proteome</keyword>
<dbReference type="Gene3D" id="1.10.3670.10">
    <property type="entry name" value="Putative xylanase like domain"/>
    <property type="match status" value="1"/>
</dbReference>
<reference evidence="1 2" key="1">
    <citation type="submission" date="2019-08" db="EMBL/GenBank/DDBJ databases">
        <title>Deep-cultivation of Planctomycetes and their phenomic and genomic characterization uncovers novel biology.</title>
        <authorList>
            <person name="Wiegand S."/>
            <person name="Jogler M."/>
            <person name="Boedeker C."/>
            <person name="Pinto D."/>
            <person name="Vollmers J."/>
            <person name="Rivas-Marin E."/>
            <person name="Kohn T."/>
            <person name="Peeters S.H."/>
            <person name="Heuer A."/>
            <person name="Rast P."/>
            <person name="Oberbeckmann S."/>
            <person name="Bunk B."/>
            <person name="Jeske O."/>
            <person name="Meyerdierks A."/>
            <person name="Storesund J.E."/>
            <person name="Kallscheuer N."/>
            <person name="Luecker S."/>
            <person name="Lage O.M."/>
            <person name="Pohl T."/>
            <person name="Merkel B.J."/>
            <person name="Hornburger P."/>
            <person name="Mueller R.-W."/>
            <person name="Bruemmer F."/>
            <person name="Labrenz M."/>
            <person name="Spormann A.M."/>
            <person name="Op den Camp H."/>
            <person name="Overmann J."/>
            <person name="Amann R."/>
            <person name="Jetten M.S.M."/>
            <person name="Mascher T."/>
            <person name="Medema M.H."/>
            <person name="Devos D.P."/>
            <person name="Kaster A.-K."/>
            <person name="Ovreas L."/>
            <person name="Rohde M."/>
            <person name="Galperin M.Y."/>
            <person name="Jogler C."/>
        </authorList>
    </citation>
    <scope>NUCLEOTIDE SEQUENCE [LARGE SCALE GENOMIC DNA]</scope>
    <source>
        <strain evidence="1 2">Pr1d</strain>
    </source>
</reference>
<dbReference type="InterPro" id="IPR038765">
    <property type="entry name" value="Papain-like_cys_pep_sf"/>
</dbReference>
<sequence>MGRVLTFLDIFALVAGLVALVPGSESVAQINEQFAACERLGLDADQIASLQDQPLYEFTESEVDTYLRFLSATEPDLRQRIIHLARKNIGQPYELYLLGEMPFEPYDPQPIYCLGKSDCVVFAEHTYAMALAQNWPSFMKMLQRIRYRDGQLGVTTRNHYTEVDWNISNRWLVEDITAPLAGDKAVDFSETIDRARFFKNRYQLQVDVPVEKHEDIYLPYVEIDEAKQELQDGDFVNIVRATVKPDAPPNETFGGSVFVGHVGLIAHGPNGEVHLIHSTPPQVREEPIDEYIARSTEDNAIKDAAGKPRLVGFKFLRLREKPLEHLQQIDGPAAPRVTLPSGNEAQF</sequence>
<dbReference type="OrthoDB" id="8740273at2"/>
<proteinExistence type="predicted"/>
<protein>
    <recommendedName>
        <fullName evidence="3">DUF1460 domain-containing protein</fullName>
    </recommendedName>
</protein>
<dbReference type="AlphaFoldDB" id="A0A5B9QIC2"/>
<accession>A0A5B9QIC2</accession>
<dbReference type="Pfam" id="PF07313">
    <property type="entry name" value="AmiA-like"/>
    <property type="match status" value="1"/>
</dbReference>
<evidence type="ECO:0000313" key="1">
    <source>
        <dbReference type="EMBL" id="QEG37739.1"/>
    </source>
</evidence>
<dbReference type="Gene3D" id="2.30.260.10">
    <property type="entry name" value="putative xylanase like domain"/>
    <property type="match status" value="1"/>
</dbReference>
<evidence type="ECO:0000313" key="2">
    <source>
        <dbReference type="Proteomes" id="UP000323917"/>
    </source>
</evidence>
<evidence type="ECO:0008006" key="3">
    <source>
        <dbReference type="Google" id="ProtNLM"/>
    </source>
</evidence>
<dbReference type="InterPro" id="IPR010846">
    <property type="entry name" value="AmiA-like"/>
</dbReference>
<dbReference type="EMBL" id="CP042913">
    <property type="protein sequence ID" value="QEG37739.1"/>
    <property type="molecule type" value="Genomic_DNA"/>
</dbReference>